<dbReference type="Pfam" id="PF16916">
    <property type="entry name" value="ZT_dimer"/>
    <property type="match status" value="1"/>
</dbReference>
<dbReference type="SUPFAM" id="SSF160240">
    <property type="entry name" value="Cation efflux protein cytoplasmic domain-like"/>
    <property type="match status" value="1"/>
</dbReference>
<keyword evidence="3" id="KW-0813">Transport</keyword>
<name>A0AAD9FXS6_PAPLA</name>
<sequence length="516" mass="54481">MGLSRPTRIKILLVIDTAFLFLELISGYIIGSLALVADSFHMLNDVLSLVVALYTIKLATSPSSSANSYGWQRAEILGALINGVFLLALCVSIALEALGRFISPPEISSPEIITIVGSLGLLSNIIGLFLFHEHGHSHGHSHGPVALPEDDEEPSPRGRRERADSISSLYQHPAQTRAQVIETAHEFGYGRDGDSGFAGAMSPPSHHRAGSLSKRAQGSISLARPRGHRHGSGNIAATTEASSGLSTTTTAFAEISPKLKADDAQENGVKPKHAKDANAAEQGGNANVPNDLDLEVRDGEDDDSHNGGDAHGHPHGGHGHSHGSMNMQGVFLHVLGDALGNVGVIATGLVIWLCHGGWTLYFDPAVSLFITCIIFSSAVPLVKSASYILMQAVPSHVSLDGVRNSVQAVPGVVSVHELHVWQLSESTVVASVHVLIQPGVEYMDVASGIRECMHSHGIHSVTIQPEFPDSNSDTQSDVDCLIRCPPEQCGTGACCPPANAKPGDGEEPDEHAGHSH</sequence>
<evidence type="ECO:0000259" key="11">
    <source>
        <dbReference type="Pfam" id="PF16916"/>
    </source>
</evidence>
<dbReference type="FunFam" id="1.20.1510.10:FF:000021">
    <property type="entry name" value="Solute carrier family 30 (Zinc transporter), member 1"/>
    <property type="match status" value="1"/>
</dbReference>
<feature type="transmembrane region" description="Helical" evidence="9">
    <location>
        <begin position="330"/>
        <end position="353"/>
    </location>
</feature>
<dbReference type="InterPro" id="IPR058533">
    <property type="entry name" value="Cation_efflux_TM"/>
</dbReference>
<feature type="region of interest" description="Disordered" evidence="8">
    <location>
        <begin position="259"/>
        <end position="322"/>
    </location>
</feature>
<feature type="transmembrane region" description="Helical" evidence="9">
    <location>
        <begin position="76"/>
        <end position="95"/>
    </location>
</feature>
<dbReference type="InterPro" id="IPR036837">
    <property type="entry name" value="Cation_efflux_CTD_sf"/>
</dbReference>
<evidence type="ECO:0000256" key="3">
    <source>
        <dbReference type="ARBA" id="ARBA00022448"/>
    </source>
</evidence>
<dbReference type="GO" id="GO:0006882">
    <property type="term" value="P:intracellular zinc ion homeostasis"/>
    <property type="evidence" value="ECO:0007669"/>
    <property type="project" value="TreeGrafter"/>
</dbReference>
<dbReference type="GO" id="GO:0016020">
    <property type="term" value="C:membrane"/>
    <property type="evidence" value="ECO:0007669"/>
    <property type="project" value="UniProtKB-SubCell"/>
</dbReference>
<proteinExistence type="inferred from homology"/>
<dbReference type="Proteomes" id="UP001182556">
    <property type="component" value="Unassembled WGS sequence"/>
</dbReference>
<reference evidence="12" key="1">
    <citation type="submission" date="2023-02" db="EMBL/GenBank/DDBJ databases">
        <title>Identification and recombinant expression of a fungal hydrolase from Papiliotrema laurentii that hydrolyzes apple cutin and clears colloidal polyester polyurethane.</title>
        <authorList>
            <consortium name="DOE Joint Genome Institute"/>
            <person name="Roman V.A."/>
            <person name="Bojanowski C."/>
            <person name="Crable B.R."/>
            <person name="Wagner D.N."/>
            <person name="Hung C.S."/>
            <person name="Nadeau L.J."/>
            <person name="Schratz L."/>
            <person name="Haridas S."/>
            <person name="Pangilinan J."/>
            <person name="Lipzen A."/>
            <person name="Na H."/>
            <person name="Yan M."/>
            <person name="Ng V."/>
            <person name="Grigoriev I.V."/>
            <person name="Spatafora J.W."/>
            <person name="Barlow D."/>
            <person name="Biffinger J."/>
            <person name="Kelley-Loughnane N."/>
            <person name="Varaljay V.A."/>
            <person name="Crookes-Goodson W.J."/>
        </authorList>
    </citation>
    <scope>NUCLEOTIDE SEQUENCE</scope>
    <source>
        <strain evidence="12">5307AH</strain>
    </source>
</reference>
<feature type="domain" description="Cation efflux protein cytoplasmic" evidence="11">
    <location>
        <begin position="394"/>
        <end position="466"/>
    </location>
</feature>
<dbReference type="Pfam" id="PF01545">
    <property type="entry name" value="Cation_efflux"/>
    <property type="match status" value="2"/>
</dbReference>
<feature type="region of interest" description="Disordered" evidence="8">
    <location>
        <begin position="192"/>
        <end position="247"/>
    </location>
</feature>
<dbReference type="SUPFAM" id="SSF161111">
    <property type="entry name" value="Cation efflux protein transmembrane domain-like"/>
    <property type="match status" value="1"/>
</dbReference>
<feature type="transmembrane region" description="Helical" evidence="9">
    <location>
        <begin position="365"/>
        <end position="382"/>
    </location>
</feature>
<feature type="region of interest" description="Disordered" evidence="8">
    <location>
        <begin position="140"/>
        <end position="175"/>
    </location>
</feature>
<evidence type="ECO:0000313" key="13">
    <source>
        <dbReference type="Proteomes" id="UP001182556"/>
    </source>
</evidence>
<evidence type="ECO:0000259" key="10">
    <source>
        <dbReference type="Pfam" id="PF01545"/>
    </source>
</evidence>
<feature type="domain" description="Cation efflux protein transmembrane" evidence="10">
    <location>
        <begin position="10"/>
        <end position="142"/>
    </location>
</feature>
<evidence type="ECO:0000256" key="5">
    <source>
        <dbReference type="ARBA" id="ARBA00022833"/>
    </source>
</evidence>
<evidence type="ECO:0000256" key="1">
    <source>
        <dbReference type="ARBA" id="ARBA00004141"/>
    </source>
</evidence>
<dbReference type="InterPro" id="IPR027469">
    <property type="entry name" value="Cation_efflux_TMD_sf"/>
</dbReference>
<dbReference type="PANTHER" id="PTHR45820:SF4">
    <property type="entry name" value="ZINC TRANSPORTER 63C, ISOFORM F"/>
    <property type="match status" value="1"/>
</dbReference>
<comment type="subcellular location">
    <subcellularLocation>
        <location evidence="1">Membrane</location>
        <topology evidence="1">Multi-pass membrane protein</topology>
    </subcellularLocation>
</comment>
<comment type="similarity">
    <text evidence="2">Belongs to the cation diffusion facilitator (CDF) transporter (TC 2.A.4) family. SLC30A subfamily.</text>
</comment>
<evidence type="ECO:0000256" key="6">
    <source>
        <dbReference type="ARBA" id="ARBA00022989"/>
    </source>
</evidence>
<organism evidence="12 13">
    <name type="scientific">Papiliotrema laurentii</name>
    <name type="common">Cryptococcus laurentii</name>
    <dbReference type="NCBI Taxonomy" id="5418"/>
    <lineage>
        <taxon>Eukaryota</taxon>
        <taxon>Fungi</taxon>
        <taxon>Dikarya</taxon>
        <taxon>Basidiomycota</taxon>
        <taxon>Agaricomycotina</taxon>
        <taxon>Tremellomycetes</taxon>
        <taxon>Tremellales</taxon>
        <taxon>Rhynchogastremaceae</taxon>
        <taxon>Papiliotrema</taxon>
    </lineage>
</organism>
<dbReference type="EMBL" id="JAODAN010000001">
    <property type="protein sequence ID" value="KAK1928000.1"/>
    <property type="molecule type" value="Genomic_DNA"/>
</dbReference>
<evidence type="ECO:0000256" key="7">
    <source>
        <dbReference type="ARBA" id="ARBA00023136"/>
    </source>
</evidence>
<dbReference type="Gene3D" id="1.20.1510.10">
    <property type="entry name" value="Cation efflux protein transmembrane domain"/>
    <property type="match status" value="2"/>
</dbReference>
<gene>
    <name evidence="12" type="ORF">DB88DRAFT_460388</name>
</gene>
<feature type="region of interest" description="Disordered" evidence="8">
    <location>
        <begin position="496"/>
        <end position="516"/>
    </location>
</feature>
<evidence type="ECO:0000256" key="4">
    <source>
        <dbReference type="ARBA" id="ARBA00022692"/>
    </source>
</evidence>
<evidence type="ECO:0000313" key="12">
    <source>
        <dbReference type="EMBL" id="KAK1928000.1"/>
    </source>
</evidence>
<evidence type="ECO:0000256" key="8">
    <source>
        <dbReference type="SAM" id="MobiDB-lite"/>
    </source>
</evidence>
<keyword evidence="4 9" id="KW-0812">Transmembrane</keyword>
<dbReference type="NCBIfam" id="TIGR01297">
    <property type="entry name" value="CDF"/>
    <property type="match status" value="2"/>
</dbReference>
<keyword evidence="6 9" id="KW-1133">Transmembrane helix</keyword>
<keyword evidence="5" id="KW-0862">Zinc</keyword>
<dbReference type="InterPro" id="IPR002524">
    <property type="entry name" value="Cation_efflux"/>
</dbReference>
<dbReference type="InterPro" id="IPR027470">
    <property type="entry name" value="Cation_efflux_CTD"/>
</dbReference>
<comment type="caution">
    <text evidence="12">The sequence shown here is derived from an EMBL/GenBank/DDBJ whole genome shotgun (WGS) entry which is preliminary data.</text>
</comment>
<dbReference type="AlphaFoldDB" id="A0AAD9FXS6"/>
<dbReference type="GO" id="GO:0005385">
    <property type="term" value="F:zinc ion transmembrane transporter activity"/>
    <property type="evidence" value="ECO:0007669"/>
    <property type="project" value="TreeGrafter"/>
</dbReference>
<feature type="compositionally biased region" description="Basic and acidic residues" evidence="8">
    <location>
        <begin position="154"/>
        <end position="164"/>
    </location>
</feature>
<evidence type="ECO:0000256" key="2">
    <source>
        <dbReference type="ARBA" id="ARBA00008873"/>
    </source>
</evidence>
<feature type="compositionally biased region" description="Polar residues" evidence="8">
    <location>
        <begin position="235"/>
        <end position="247"/>
    </location>
</feature>
<feature type="domain" description="Cation efflux protein transmembrane" evidence="10">
    <location>
        <begin position="316"/>
        <end position="390"/>
    </location>
</feature>
<protein>
    <submittedName>
        <fullName evidence="12">Cation efflux protein</fullName>
    </submittedName>
</protein>
<keyword evidence="7 9" id="KW-0472">Membrane</keyword>
<accession>A0AAD9FXS6</accession>
<keyword evidence="13" id="KW-1185">Reference proteome</keyword>
<feature type="transmembrane region" description="Helical" evidence="9">
    <location>
        <begin position="107"/>
        <end position="131"/>
    </location>
</feature>
<feature type="compositionally biased region" description="Polar residues" evidence="8">
    <location>
        <begin position="165"/>
        <end position="175"/>
    </location>
</feature>
<feature type="transmembrane region" description="Helical" evidence="9">
    <location>
        <begin position="12"/>
        <end position="34"/>
    </location>
</feature>
<dbReference type="PANTHER" id="PTHR45820">
    <property type="entry name" value="FI23527P1"/>
    <property type="match status" value="1"/>
</dbReference>
<evidence type="ECO:0000256" key="9">
    <source>
        <dbReference type="SAM" id="Phobius"/>
    </source>
</evidence>